<reference evidence="2" key="1">
    <citation type="submission" date="2021-06" db="EMBL/GenBank/DDBJ databases">
        <authorList>
            <person name="Kallberg Y."/>
            <person name="Tangrot J."/>
            <person name="Rosling A."/>
        </authorList>
    </citation>
    <scope>NUCLEOTIDE SEQUENCE</scope>
    <source>
        <strain evidence="2">MA453B</strain>
    </source>
</reference>
<organism evidence="2 3">
    <name type="scientific">Dentiscutata erythropus</name>
    <dbReference type="NCBI Taxonomy" id="1348616"/>
    <lineage>
        <taxon>Eukaryota</taxon>
        <taxon>Fungi</taxon>
        <taxon>Fungi incertae sedis</taxon>
        <taxon>Mucoromycota</taxon>
        <taxon>Glomeromycotina</taxon>
        <taxon>Glomeromycetes</taxon>
        <taxon>Diversisporales</taxon>
        <taxon>Gigasporaceae</taxon>
        <taxon>Dentiscutata</taxon>
    </lineage>
</organism>
<evidence type="ECO:0000313" key="2">
    <source>
        <dbReference type="EMBL" id="CAG8713420.1"/>
    </source>
</evidence>
<dbReference type="AlphaFoldDB" id="A0A9N9HYU0"/>
<evidence type="ECO:0000313" key="3">
    <source>
        <dbReference type="Proteomes" id="UP000789405"/>
    </source>
</evidence>
<gene>
    <name evidence="2" type="ORF">DERYTH_LOCUS13760</name>
</gene>
<evidence type="ECO:0000256" key="1">
    <source>
        <dbReference type="SAM" id="SignalP"/>
    </source>
</evidence>
<protein>
    <submittedName>
        <fullName evidence="2">765_t:CDS:1</fullName>
    </submittedName>
</protein>
<dbReference type="Proteomes" id="UP000789405">
    <property type="component" value="Unassembled WGS sequence"/>
</dbReference>
<feature type="signal peptide" evidence="1">
    <location>
        <begin position="1"/>
        <end position="23"/>
    </location>
</feature>
<proteinExistence type="predicted"/>
<keyword evidence="3" id="KW-1185">Reference proteome</keyword>
<comment type="caution">
    <text evidence="2">The sequence shown here is derived from an EMBL/GenBank/DDBJ whole genome shotgun (WGS) entry which is preliminary data.</text>
</comment>
<dbReference type="EMBL" id="CAJVPY010009888">
    <property type="protein sequence ID" value="CAG8713420.1"/>
    <property type="molecule type" value="Genomic_DNA"/>
</dbReference>
<name>A0A9N9HYU0_9GLOM</name>
<feature type="chain" id="PRO_5040152100" evidence="1">
    <location>
        <begin position="24"/>
        <end position="165"/>
    </location>
</feature>
<accession>A0A9N9HYU0</accession>
<dbReference type="OrthoDB" id="2311602at2759"/>
<keyword evidence="1" id="KW-0732">Signal</keyword>
<sequence length="165" mass="18476">MNHNYFIILFLAIFLIQIEKIHGGCRPVGYGDQTKGGSEIQKVTFSSGRITVTTNIKEKFNGNVQYTEAIGHFTFNYKDHNGKDVSVRINKKPEFVNEHYDCNPNVNPNEVNPYTKIWEFDSALTPPSGTDVAVYLSIYWQCAGGTSGNGALDCNHEDVSYQTKA</sequence>